<dbReference type="EMBL" id="JAKKPZ010000182">
    <property type="protein sequence ID" value="KAI1699353.1"/>
    <property type="molecule type" value="Genomic_DNA"/>
</dbReference>
<evidence type="ECO:0000313" key="2">
    <source>
        <dbReference type="Proteomes" id="UP001201812"/>
    </source>
</evidence>
<dbReference type="Proteomes" id="UP001201812">
    <property type="component" value="Unassembled WGS sequence"/>
</dbReference>
<protein>
    <submittedName>
        <fullName evidence="1">Uncharacterized protein</fullName>
    </submittedName>
</protein>
<accession>A0AAD4QTG6</accession>
<keyword evidence="2" id="KW-1185">Reference proteome</keyword>
<gene>
    <name evidence="1" type="ORF">DdX_17380</name>
</gene>
<proteinExistence type="predicted"/>
<evidence type="ECO:0000313" key="1">
    <source>
        <dbReference type="EMBL" id="KAI1699353.1"/>
    </source>
</evidence>
<organism evidence="1 2">
    <name type="scientific">Ditylenchus destructor</name>
    <dbReference type="NCBI Taxonomy" id="166010"/>
    <lineage>
        <taxon>Eukaryota</taxon>
        <taxon>Metazoa</taxon>
        <taxon>Ecdysozoa</taxon>
        <taxon>Nematoda</taxon>
        <taxon>Chromadorea</taxon>
        <taxon>Rhabditida</taxon>
        <taxon>Tylenchina</taxon>
        <taxon>Tylenchomorpha</taxon>
        <taxon>Sphaerularioidea</taxon>
        <taxon>Anguinidae</taxon>
        <taxon>Anguininae</taxon>
        <taxon>Ditylenchus</taxon>
    </lineage>
</organism>
<comment type="caution">
    <text evidence="1">The sequence shown here is derived from an EMBL/GenBank/DDBJ whole genome shotgun (WGS) entry which is preliminary data.</text>
</comment>
<dbReference type="AlphaFoldDB" id="A0AAD4QTG6"/>
<sequence length="70" mass="7977">MISTHSTTYGHNLRSTFHHRGTQKKIDLAHLSADHLSKDDPPQLQKVRLMFTLPKLQPTFDGNPANWPDS</sequence>
<reference evidence="1" key="1">
    <citation type="submission" date="2022-01" db="EMBL/GenBank/DDBJ databases">
        <title>Genome Sequence Resource for Two Populations of Ditylenchus destructor, the Migratory Endoparasitic Phytonematode.</title>
        <authorList>
            <person name="Zhang H."/>
            <person name="Lin R."/>
            <person name="Xie B."/>
        </authorList>
    </citation>
    <scope>NUCLEOTIDE SEQUENCE</scope>
    <source>
        <strain evidence="1">BazhouSP</strain>
    </source>
</reference>
<name>A0AAD4QTG6_9BILA</name>